<gene>
    <name evidence="1" type="ORF">SAMN05518846_103336</name>
</gene>
<accession>A0A1I3RB93</accession>
<dbReference type="EMBL" id="FORT01000003">
    <property type="protein sequence ID" value="SFJ42939.1"/>
    <property type="molecule type" value="Genomic_DNA"/>
</dbReference>
<organism evidence="1 2">
    <name type="scientific">Brevibacillus centrosporus</name>
    <dbReference type="NCBI Taxonomy" id="54910"/>
    <lineage>
        <taxon>Bacteria</taxon>
        <taxon>Bacillati</taxon>
        <taxon>Bacillota</taxon>
        <taxon>Bacilli</taxon>
        <taxon>Bacillales</taxon>
        <taxon>Paenibacillaceae</taxon>
        <taxon>Brevibacillus</taxon>
    </lineage>
</organism>
<dbReference type="RefSeq" id="WP_092267354.1">
    <property type="nucleotide sequence ID" value="NZ_CP183838.1"/>
</dbReference>
<keyword evidence="2" id="KW-1185">Reference proteome</keyword>
<evidence type="ECO:0000313" key="2">
    <source>
        <dbReference type="Proteomes" id="UP000198915"/>
    </source>
</evidence>
<proteinExistence type="predicted"/>
<protein>
    <submittedName>
        <fullName evidence="1">Uncharacterized protein</fullName>
    </submittedName>
</protein>
<name>A0A1I3RB93_9BACL</name>
<dbReference type="STRING" id="1884381.SAMN05518846_103336"/>
<sequence>MLSLLLSLSLAATGEPFIAPHQTTATAPVFHQLATQEYDVYLKHWQKGTELQLSHPLFRLSKVSAGPTSFPTILFDGEANGGTGQISMTFYNLEGDQIFSPPGTVQKARVDDRQRKFVVSAAIPRLLIGQTGAIQVTFTGENGKRAAFYVKAKF</sequence>
<reference evidence="2" key="1">
    <citation type="submission" date="2016-10" db="EMBL/GenBank/DDBJ databases">
        <authorList>
            <person name="Varghese N."/>
            <person name="Submissions S."/>
        </authorList>
    </citation>
    <scope>NUCLEOTIDE SEQUENCE [LARGE SCALE GENOMIC DNA]</scope>
    <source>
        <strain evidence="2">OK042</strain>
    </source>
</reference>
<evidence type="ECO:0000313" key="1">
    <source>
        <dbReference type="EMBL" id="SFJ42939.1"/>
    </source>
</evidence>
<dbReference type="AlphaFoldDB" id="A0A1I3RB93"/>
<dbReference type="Proteomes" id="UP000198915">
    <property type="component" value="Unassembled WGS sequence"/>
</dbReference>